<dbReference type="NCBIfam" id="TIGR00350">
    <property type="entry name" value="lytR_cpsA_psr"/>
    <property type="match status" value="1"/>
</dbReference>
<organism evidence="5 6">
    <name type="scientific">Bianquea renquensis</name>
    <dbReference type="NCBI Taxonomy" id="2763661"/>
    <lineage>
        <taxon>Bacteria</taxon>
        <taxon>Bacillati</taxon>
        <taxon>Bacillota</taxon>
        <taxon>Clostridia</taxon>
        <taxon>Eubacteriales</taxon>
        <taxon>Bianqueaceae</taxon>
        <taxon>Bianquea</taxon>
    </lineage>
</organism>
<dbReference type="EMBL" id="JACRSQ010000005">
    <property type="protein sequence ID" value="MBC8542890.1"/>
    <property type="molecule type" value="Genomic_DNA"/>
</dbReference>
<dbReference type="Pfam" id="PF03816">
    <property type="entry name" value="LytR_cpsA_psr"/>
    <property type="match status" value="1"/>
</dbReference>
<keyword evidence="6" id="KW-1185">Reference proteome</keyword>
<keyword evidence="3" id="KW-1133">Transmembrane helix</keyword>
<proteinExistence type="inferred from homology"/>
<dbReference type="PANTHER" id="PTHR33392">
    <property type="entry name" value="POLYISOPRENYL-TEICHOIC ACID--PEPTIDOGLYCAN TEICHOIC ACID TRANSFERASE TAGU"/>
    <property type="match status" value="1"/>
</dbReference>
<accession>A0A926DPN8</accession>
<comment type="similarity">
    <text evidence="1">Belongs to the LytR/CpsA/Psr (LCP) family.</text>
</comment>
<evidence type="ECO:0000256" key="2">
    <source>
        <dbReference type="SAM" id="MobiDB-lite"/>
    </source>
</evidence>
<dbReference type="PANTHER" id="PTHR33392:SF6">
    <property type="entry name" value="POLYISOPRENYL-TEICHOIC ACID--PEPTIDOGLYCAN TEICHOIC ACID TRANSFERASE TAGU"/>
    <property type="match status" value="1"/>
</dbReference>
<comment type="caution">
    <text evidence="5">The sequence shown here is derived from an EMBL/GenBank/DDBJ whole genome shotgun (WGS) entry which is preliminary data.</text>
</comment>
<protein>
    <submittedName>
        <fullName evidence="5">LCP family protein</fullName>
    </submittedName>
</protein>
<feature type="region of interest" description="Disordered" evidence="2">
    <location>
        <begin position="44"/>
        <end position="74"/>
    </location>
</feature>
<evidence type="ECO:0000256" key="1">
    <source>
        <dbReference type="ARBA" id="ARBA00006068"/>
    </source>
</evidence>
<dbReference type="Gene3D" id="3.40.630.190">
    <property type="entry name" value="LCP protein"/>
    <property type="match status" value="1"/>
</dbReference>
<reference evidence="5" key="1">
    <citation type="submission" date="2020-08" db="EMBL/GenBank/DDBJ databases">
        <title>Genome public.</title>
        <authorList>
            <person name="Liu C."/>
            <person name="Sun Q."/>
        </authorList>
    </citation>
    <scope>NUCLEOTIDE SEQUENCE</scope>
    <source>
        <strain evidence="5">NSJ-32</strain>
    </source>
</reference>
<dbReference type="RefSeq" id="WP_177718224.1">
    <property type="nucleotide sequence ID" value="NZ_JACRSQ010000005.1"/>
</dbReference>
<dbReference type="AlphaFoldDB" id="A0A926DPN8"/>
<dbReference type="InterPro" id="IPR004474">
    <property type="entry name" value="LytR_CpsA_psr"/>
</dbReference>
<gene>
    <name evidence="5" type="ORF">H8730_04960</name>
</gene>
<evidence type="ECO:0000313" key="5">
    <source>
        <dbReference type="EMBL" id="MBC8542890.1"/>
    </source>
</evidence>
<evidence type="ECO:0000313" key="6">
    <source>
        <dbReference type="Proteomes" id="UP000657006"/>
    </source>
</evidence>
<name>A0A926DPN8_9FIRM</name>
<dbReference type="Proteomes" id="UP000657006">
    <property type="component" value="Unassembled WGS sequence"/>
</dbReference>
<feature type="compositionally biased region" description="Low complexity" evidence="2">
    <location>
        <begin position="62"/>
        <end position="72"/>
    </location>
</feature>
<evidence type="ECO:0000256" key="3">
    <source>
        <dbReference type="SAM" id="Phobius"/>
    </source>
</evidence>
<dbReference type="InterPro" id="IPR050922">
    <property type="entry name" value="LytR/CpsA/Psr_CW_biosynth"/>
</dbReference>
<feature type="domain" description="Cell envelope-related transcriptional attenuator" evidence="4">
    <location>
        <begin position="104"/>
        <end position="269"/>
    </location>
</feature>
<sequence>MKKRKRNRALAIGAGIMVLALLMPLGWNGFRILWGKNQTASHTGEISFEEESSGTRSPQNLSGESSDESSISPEEREYLNWIQNKPDQDNVTVLLFGLDLDGLHTDVMMLCNFNTATKTTSLVSIPRDTQVTLTDQEYQALKDINRYTKKTLKLTEVHNYASDGGNANAWSVYMVEKLLDIHIDFYAAVTFEGFREVIDAIGGIEFDVPKTITTWNDDYQRNVTVEAGRQVLNGEQAEAVVRHRQTYQMGDLERVEMQQSFLRAAADQLLQGKNLWKLPKLIRTCYSYVQTDAELVDILRYASIAADIDLDSLMTATLPGEARDEDGKSYFFLDKKGCQEMMAKIFNPLETPESLDSTGSDGASK</sequence>
<keyword evidence="3" id="KW-0812">Transmembrane</keyword>
<feature type="transmembrane region" description="Helical" evidence="3">
    <location>
        <begin position="9"/>
        <end position="27"/>
    </location>
</feature>
<keyword evidence="3" id="KW-0472">Membrane</keyword>
<evidence type="ECO:0000259" key="4">
    <source>
        <dbReference type="Pfam" id="PF03816"/>
    </source>
</evidence>